<organism evidence="3 4">
    <name type="scientific">Collybiopsis confluens</name>
    <dbReference type="NCBI Taxonomy" id="2823264"/>
    <lineage>
        <taxon>Eukaryota</taxon>
        <taxon>Fungi</taxon>
        <taxon>Dikarya</taxon>
        <taxon>Basidiomycota</taxon>
        <taxon>Agaricomycotina</taxon>
        <taxon>Agaricomycetes</taxon>
        <taxon>Agaricomycetidae</taxon>
        <taxon>Agaricales</taxon>
        <taxon>Marasmiineae</taxon>
        <taxon>Omphalotaceae</taxon>
        <taxon>Collybiopsis</taxon>
    </lineage>
</organism>
<feature type="region of interest" description="Disordered" evidence="1">
    <location>
        <begin position="1"/>
        <end position="44"/>
    </location>
</feature>
<dbReference type="PANTHER" id="PTHR31796">
    <property type="entry name" value="SUZ DOMAIN-CONTAINING PROTEIN 1"/>
    <property type="match status" value="1"/>
</dbReference>
<sequence length="178" mass="19434">MNDWGDSESSSTLRRLKAPEVVRDDWEDEDEEEEAVPVEERNKKLWEKANTETAAPMSAFIISSSSPGSMASPPPVAAFKPALKILKRPVNSQPNTPSATPALAKESLGDREARYQAARQRIFGNEAASATSETISYHLASKKDNRIMRNPRGPEDSNLTDGALPKGFEGRVAPNPNS</sequence>
<feature type="region of interest" description="Disordered" evidence="1">
    <location>
        <begin position="142"/>
        <end position="178"/>
    </location>
</feature>
<dbReference type="InterPro" id="IPR024771">
    <property type="entry name" value="SUZ"/>
</dbReference>
<feature type="compositionally biased region" description="Polar residues" evidence="1">
    <location>
        <begin position="90"/>
        <end position="99"/>
    </location>
</feature>
<accession>A0A8H5I0G2</accession>
<evidence type="ECO:0000313" key="3">
    <source>
        <dbReference type="EMBL" id="KAF5392881.1"/>
    </source>
</evidence>
<evidence type="ECO:0000256" key="1">
    <source>
        <dbReference type="SAM" id="MobiDB-lite"/>
    </source>
</evidence>
<dbReference type="OrthoDB" id="5373615at2759"/>
<feature type="domain" description="SUZ" evidence="2">
    <location>
        <begin position="56"/>
        <end position="127"/>
    </location>
</feature>
<dbReference type="PANTHER" id="PTHR31796:SF2">
    <property type="entry name" value="SUZ DOMAIN-CONTAINING PROTEIN 1"/>
    <property type="match status" value="1"/>
</dbReference>
<dbReference type="EMBL" id="JAACJN010000004">
    <property type="protein sequence ID" value="KAF5392881.1"/>
    <property type="molecule type" value="Genomic_DNA"/>
</dbReference>
<dbReference type="InterPro" id="IPR039228">
    <property type="entry name" value="SZRD1"/>
</dbReference>
<evidence type="ECO:0000259" key="2">
    <source>
        <dbReference type="PROSITE" id="PS51673"/>
    </source>
</evidence>
<protein>
    <recommendedName>
        <fullName evidence="2">SUZ domain-containing protein</fullName>
    </recommendedName>
</protein>
<comment type="caution">
    <text evidence="3">The sequence shown here is derived from an EMBL/GenBank/DDBJ whole genome shotgun (WGS) entry which is preliminary data.</text>
</comment>
<name>A0A8H5I0G2_9AGAR</name>
<reference evidence="3 4" key="1">
    <citation type="journal article" date="2020" name="ISME J.">
        <title>Uncovering the hidden diversity of litter-decomposition mechanisms in mushroom-forming fungi.</title>
        <authorList>
            <person name="Floudas D."/>
            <person name="Bentzer J."/>
            <person name="Ahren D."/>
            <person name="Johansson T."/>
            <person name="Persson P."/>
            <person name="Tunlid A."/>
        </authorList>
    </citation>
    <scope>NUCLEOTIDE SEQUENCE [LARGE SCALE GENOMIC DNA]</scope>
    <source>
        <strain evidence="3 4">CBS 406.79</strain>
    </source>
</reference>
<dbReference type="Proteomes" id="UP000518752">
    <property type="component" value="Unassembled WGS sequence"/>
</dbReference>
<dbReference type="AlphaFoldDB" id="A0A8H5I0G2"/>
<evidence type="ECO:0000313" key="4">
    <source>
        <dbReference type="Proteomes" id="UP000518752"/>
    </source>
</evidence>
<proteinExistence type="predicted"/>
<dbReference type="Pfam" id="PF12752">
    <property type="entry name" value="SUZ"/>
    <property type="match status" value="1"/>
</dbReference>
<feature type="compositionally biased region" description="Basic and acidic residues" evidence="1">
    <location>
        <begin position="142"/>
        <end position="155"/>
    </location>
</feature>
<feature type="compositionally biased region" description="Acidic residues" evidence="1">
    <location>
        <begin position="25"/>
        <end position="37"/>
    </location>
</feature>
<keyword evidence="4" id="KW-1185">Reference proteome</keyword>
<dbReference type="PROSITE" id="PS51673">
    <property type="entry name" value="SUZ"/>
    <property type="match status" value="1"/>
</dbReference>
<gene>
    <name evidence="3" type="ORF">D9757_000820</name>
</gene>
<feature type="region of interest" description="Disordered" evidence="1">
    <location>
        <begin position="89"/>
        <end position="112"/>
    </location>
</feature>